<sequence length="257" mass="26825">MRTRGPRKEAVGARDSPRGLPAFASPPGRPGAGPSSTPSSLSRPARPAPRPPLARELAPPSPPGSAPPRSRPSTSLRPFIPLPRPCQPRLLPLALPTNPRPSPSRPGLSPGPLFGPAPPPACLARRRPGSWRGALAAALRRSEAGLPVAFAQVFRPTPGAGASPGHAGERRRGGLGWRQRLDPVASVLLRRASLRAVRVKAGGAARGRMGVTARVAERRCERLCVRGSLGRGGLFALEGAAEIRGQRPGRRARAPAS</sequence>
<reference evidence="1" key="1">
    <citation type="submission" date="2023-05" db="EMBL/GenBank/DDBJ databases">
        <authorList>
            <consortium name="ELIXIR-Norway"/>
        </authorList>
    </citation>
    <scope>NUCLEOTIDE SEQUENCE</scope>
</reference>
<accession>A0AC59ZB39</accession>
<dbReference type="EMBL" id="OX596110">
    <property type="protein sequence ID" value="CAN0348926.1"/>
    <property type="molecule type" value="Genomic_DNA"/>
</dbReference>
<evidence type="ECO:0000313" key="1">
    <source>
        <dbReference type="EMBL" id="CAN0348926.1"/>
    </source>
</evidence>
<reference evidence="1" key="2">
    <citation type="submission" date="2025-03" db="EMBL/GenBank/DDBJ databases">
        <authorList>
            <consortium name="ELIXIR-Norway"/>
            <consortium name="Elixir Norway"/>
        </authorList>
    </citation>
    <scope>NUCLEOTIDE SEQUENCE</scope>
</reference>
<name>A0AC59ZB39_RANTA</name>
<proteinExistence type="predicted"/>
<evidence type="ECO:0000313" key="2">
    <source>
        <dbReference type="Proteomes" id="UP001162501"/>
    </source>
</evidence>
<dbReference type="Proteomes" id="UP001162501">
    <property type="component" value="Chromosome 26"/>
</dbReference>
<organism evidence="1 2">
    <name type="scientific">Rangifer tarandus platyrhynchus</name>
    <name type="common">Svalbard reindeer</name>
    <dbReference type="NCBI Taxonomy" id="3082113"/>
    <lineage>
        <taxon>Eukaryota</taxon>
        <taxon>Metazoa</taxon>
        <taxon>Chordata</taxon>
        <taxon>Craniata</taxon>
        <taxon>Vertebrata</taxon>
        <taxon>Euteleostomi</taxon>
        <taxon>Mammalia</taxon>
        <taxon>Eutheria</taxon>
        <taxon>Laurasiatheria</taxon>
        <taxon>Artiodactyla</taxon>
        <taxon>Ruminantia</taxon>
        <taxon>Pecora</taxon>
        <taxon>Cervidae</taxon>
        <taxon>Odocoileinae</taxon>
        <taxon>Rangifer</taxon>
    </lineage>
</organism>
<protein>
    <submittedName>
        <fullName evidence="1">Uncharacterized protein</fullName>
    </submittedName>
</protein>
<gene>
    <name evidence="1" type="ORF">MRATA1EN22A_LOCUS16224</name>
</gene>